<organism evidence="1 2">
    <name type="scientific">Enhygromyxa salina</name>
    <dbReference type="NCBI Taxonomy" id="215803"/>
    <lineage>
        <taxon>Bacteria</taxon>
        <taxon>Pseudomonadati</taxon>
        <taxon>Myxococcota</taxon>
        <taxon>Polyangia</taxon>
        <taxon>Nannocystales</taxon>
        <taxon>Nannocystaceae</taxon>
        <taxon>Enhygromyxa</taxon>
    </lineage>
</organism>
<accession>A0A2S9YQT0</accession>
<dbReference type="OrthoDB" id="5505885at2"/>
<name>A0A2S9YQT0_9BACT</name>
<dbReference type="AlphaFoldDB" id="A0A2S9YQT0"/>
<evidence type="ECO:0008006" key="3">
    <source>
        <dbReference type="Google" id="ProtNLM"/>
    </source>
</evidence>
<reference evidence="1 2" key="1">
    <citation type="submission" date="2018-03" db="EMBL/GenBank/DDBJ databases">
        <title>Draft Genome Sequences of the Obligatory Marine Myxobacteria Enhygromyxa salina SWB007.</title>
        <authorList>
            <person name="Poehlein A."/>
            <person name="Moghaddam J.A."/>
            <person name="Harms H."/>
            <person name="Alanjari M."/>
            <person name="Koenig G.M."/>
            <person name="Daniel R."/>
            <person name="Schaeberle T.F."/>
        </authorList>
    </citation>
    <scope>NUCLEOTIDE SEQUENCE [LARGE SCALE GENOMIC DNA]</scope>
    <source>
        <strain evidence="1 2">SWB007</strain>
    </source>
</reference>
<evidence type="ECO:0000313" key="2">
    <source>
        <dbReference type="Proteomes" id="UP000238823"/>
    </source>
</evidence>
<gene>
    <name evidence="1" type="ORF">ENSA7_28440</name>
</gene>
<sequence length="268" mass="29312">MADPAAVARAKIDELVQLASAWQPDFGDKVVGAELELVNAIEAGLGVELEPVHRAFLERMGVDSAGLDAYGDDVIDLRAQSLLDFIEAGYNFDPRAFVIAGVPSEELVPLLMFDRRGHSEPAPLVRLGFGDGERPAITLEHSSFAAMLFGFAFLTKCLPRHAWELHLESPGTKPPRFPDARSGRQPGRWLPRFGWMLGQLGFATIANTGPWCVCGERAGAAVMMYECPGFTPDVRVAADQRIDLAQLVEVLCDNLELRTRPTSLRKPS</sequence>
<dbReference type="Proteomes" id="UP000238823">
    <property type="component" value="Unassembled WGS sequence"/>
</dbReference>
<proteinExistence type="predicted"/>
<dbReference type="EMBL" id="PVNL01000054">
    <property type="protein sequence ID" value="PRQ07451.1"/>
    <property type="molecule type" value="Genomic_DNA"/>
</dbReference>
<comment type="caution">
    <text evidence="1">The sequence shown here is derived from an EMBL/GenBank/DDBJ whole genome shotgun (WGS) entry which is preliminary data.</text>
</comment>
<dbReference type="RefSeq" id="WP_106089857.1">
    <property type="nucleotide sequence ID" value="NZ_PVNL01000054.1"/>
</dbReference>
<evidence type="ECO:0000313" key="1">
    <source>
        <dbReference type="EMBL" id="PRQ07451.1"/>
    </source>
</evidence>
<protein>
    <recommendedName>
        <fullName evidence="3">Knr4/Smi1-like domain-containing protein</fullName>
    </recommendedName>
</protein>